<keyword evidence="2" id="KW-1185">Reference proteome</keyword>
<sequence length="92" mass="10756">MLRSILRPRLLSSEHTIKVDASISRMLHPPRKVPVSFKEEVKEMLHRMEKPMQNMVAVVKPNKLRTCIDPRNLYEAIEREQFPMTTSEDVVA</sequence>
<evidence type="ECO:0000313" key="2">
    <source>
        <dbReference type="Proteomes" id="UP001249851"/>
    </source>
</evidence>
<dbReference type="SUPFAM" id="SSF56672">
    <property type="entry name" value="DNA/RNA polymerases"/>
    <property type="match status" value="1"/>
</dbReference>
<reference evidence="1" key="1">
    <citation type="journal article" date="2023" name="G3 (Bethesda)">
        <title>Whole genome assembly and annotation of the endangered Caribbean coral Acropora cervicornis.</title>
        <authorList>
            <person name="Selwyn J.D."/>
            <person name="Vollmer S.V."/>
        </authorList>
    </citation>
    <scope>NUCLEOTIDE SEQUENCE</scope>
    <source>
        <strain evidence="1">K2</strain>
    </source>
</reference>
<evidence type="ECO:0000313" key="1">
    <source>
        <dbReference type="EMBL" id="KAK2551255.1"/>
    </source>
</evidence>
<dbReference type="AlphaFoldDB" id="A0AAD9UVM0"/>
<reference evidence="1" key="2">
    <citation type="journal article" date="2023" name="Science">
        <title>Genomic signatures of disease resistance in endangered staghorn corals.</title>
        <authorList>
            <person name="Vollmer S.V."/>
            <person name="Selwyn J.D."/>
            <person name="Despard B.A."/>
            <person name="Roesel C.L."/>
        </authorList>
    </citation>
    <scope>NUCLEOTIDE SEQUENCE</scope>
    <source>
        <strain evidence="1">K2</strain>
    </source>
</reference>
<dbReference type="Proteomes" id="UP001249851">
    <property type="component" value="Unassembled WGS sequence"/>
</dbReference>
<name>A0AAD9UVM0_ACRCE</name>
<organism evidence="1 2">
    <name type="scientific">Acropora cervicornis</name>
    <name type="common">Staghorn coral</name>
    <dbReference type="NCBI Taxonomy" id="6130"/>
    <lineage>
        <taxon>Eukaryota</taxon>
        <taxon>Metazoa</taxon>
        <taxon>Cnidaria</taxon>
        <taxon>Anthozoa</taxon>
        <taxon>Hexacorallia</taxon>
        <taxon>Scleractinia</taxon>
        <taxon>Astrocoeniina</taxon>
        <taxon>Acroporidae</taxon>
        <taxon>Acropora</taxon>
    </lineage>
</organism>
<accession>A0AAD9UVM0</accession>
<proteinExistence type="predicted"/>
<gene>
    <name evidence="1" type="ORF">P5673_027842</name>
</gene>
<dbReference type="EMBL" id="JARQWQ010000099">
    <property type="protein sequence ID" value="KAK2551255.1"/>
    <property type="molecule type" value="Genomic_DNA"/>
</dbReference>
<comment type="caution">
    <text evidence="1">The sequence shown here is derived from an EMBL/GenBank/DDBJ whole genome shotgun (WGS) entry which is preliminary data.</text>
</comment>
<dbReference type="InterPro" id="IPR043502">
    <property type="entry name" value="DNA/RNA_pol_sf"/>
</dbReference>
<protein>
    <submittedName>
        <fullName evidence="1">Uncharacterized protein</fullName>
    </submittedName>
</protein>